<feature type="domain" description="AAA-ATPase-like" evidence="1">
    <location>
        <begin position="12"/>
        <end position="208"/>
    </location>
</feature>
<sequence>MNQLPSFPRKMPIGIQSFEKLRRENYVYIDKTEIMYRLVSTSNPYFLSRPRRFGKSLLLSTMEAYFLGKRDLFKGLAIERLETEWNTHAVLHLDLNAEKYDSPERLHDMLERQLRGWEKTYETGGEGITHSGRFMEVIKKANEKTGRGVVVLIDEYDKPLLNSFHDEALQKAFRETLTAFYTVLKSADQWLRFVFITGVTKFAQMGIFSNLNQLKDISLDPRYAALCGLTGDEIRADFVPELKLLAKENNLDDEACMERLTRMYDGYHFNYRDMVGIYNPFSILNVLDSTMFENYWFASGTPTFLAEMLKKTDFDLRELDGIEVSAASLSDDRANINNPVPMIYQSGYLTIKKYDERFQIYTLGFPNDEVKYGFLNFVTPFYTPVAESETSFYIGKFIHELESGDVDAFLTRLRAFFAGISYELNNRTERHYQTIFYLVFKLMGQFAETEVRSAKGRADAVVKTADYIYVFEFKLDGSADQALAQINDRGYLIPYTVDGRKLVKIGVNFDPAQRNIGDWKREEEK</sequence>
<dbReference type="Pfam" id="PF08011">
    <property type="entry name" value="PDDEXK_9"/>
    <property type="match status" value="1"/>
</dbReference>
<reference evidence="2 3" key="1">
    <citation type="submission" date="2020-08" db="EMBL/GenBank/DDBJ databases">
        <title>Genomic Encyclopedia of Type Strains, Phase IV (KMG-IV): sequencing the most valuable type-strain genomes for metagenomic binning, comparative biology and taxonomic classification.</title>
        <authorList>
            <person name="Goeker M."/>
        </authorList>
    </citation>
    <scope>NUCLEOTIDE SEQUENCE [LARGE SCALE GENOMIC DNA]</scope>
    <source>
        <strain evidence="2 3">DSM 105721</strain>
    </source>
</reference>
<organism evidence="2 3">
    <name type="scientific">Butyricimonas faecihominis</name>
    <dbReference type="NCBI Taxonomy" id="1472416"/>
    <lineage>
        <taxon>Bacteria</taxon>
        <taxon>Pseudomonadati</taxon>
        <taxon>Bacteroidota</taxon>
        <taxon>Bacteroidia</taxon>
        <taxon>Bacteroidales</taxon>
        <taxon>Odoribacteraceae</taxon>
        <taxon>Butyricimonas</taxon>
    </lineage>
</organism>
<dbReference type="GeneID" id="93100223"/>
<accession>A0A7W6HVG3</accession>
<comment type="caution">
    <text evidence="2">The sequence shown here is derived from an EMBL/GenBank/DDBJ whole genome shotgun (WGS) entry which is preliminary data.</text>
</comment>
<dbReference type="AlphaFoldDB" id="A0A7W6HVG3"/>
<evidence type="ECO:0000313" key="2">
    <source>
        <dbReference type="EMBL" id="MBB4025706.1"/>
    </source>
</evidence>
<dbReference type="PANTHER" id="PTHR34825">
    <property type="entry name" value="CONSERVED PROTEIN, WITH A WEAK D-GALACTARATE DEHYDRATASE/ALTRONATE HYDROLASE DOMAIN"/>
    <property type="match status" value="1"/>
</dbReference>
<dbReference type="RefSeq" id="WP_124318272.1">
    <property type="nucleotide sequence ID" value="NZ_AP028155.1"/>
</dbReference>
<proteinExistence type="predicted"/>
<dbReference type="EMBL" id="JACIES010000003">
    <property type="protein sequence ID" value="MBB4025706.1"/>
    <property type="molecule type" value="Genomic_DNA"/>
</dbReference>
<name>A0A7W6HVG3_9BACT</name>
<evidence type="ECO:0000259" key="1">
    <source>
        <dbReference type="Pfam" id="PF09820"/>
    </source>
</evidence>
<evidence type="ECO:0000313" key="3">
    <source>
        <dbReference type="Proteomes" id="UP000546007"/>
    </source>
</evidence>
<keyword evidence="3" id="KW-1185">Reference proteome</keyword>
<gene>
    <name evidence="2" type="ORF">GGR14_001490</name>
</gene>
<dbReference type="InterPro" id="IPR027417">
    <property type="entry name" value="P-loop_NTPase"/>
</dbReference>
<dbReference type="Proteomes" id="UP000546007">
    <property type="component" value="Unassembled WGS sequence"/>
</dbReference>
<dbReference type="PANTHER" id="PTHR34825:SF1">
    <property type="entry name" value="AAA-ATPASE-LIKE DOMAIN-CONTAINING PROTEIN"/>
    <property type="match status" value="1"/>
</dbReference>
<protein>
    <recommendedName>
        <fullName evidence="1">AAA-ATPase-like domain-containing protein</fullName>
    </recommendedName>
</protein>
<dbReference type="InterPro" id="IPR018631">
    <property type="entry name" value="AAA-ATPase-like_dom"/>
</dbReference>
<dbReference type="OrthoDB" id="9776605at2"/>
<dbReference type="InterPro" id="IPR012547">
    <property type="entry name" value="PDDEXK_9"/>
</dbReference>
<dbReference type="Pfam" id="PF09820">
    <property type="entry name" value="AAA-ATPase_like"/>
    <property type="match status" value="1"/>
</dbReference>
<dbReference type="SUPFAM" id="SSF52540">
    <property type="entry name" value="P-loop containing nucleoside triphosphate hydrolases"/>
    <property type="match status" value="1"/>
</dbReference>